<dbReference type="EMBL" id="AOIU01000020">
    <property type="protein sequence ID" value="ELZ26519.1"/>
    <property type="molecule type" value="Genomic_DNA"/>
</dbReference>
<keyword evidence="2" id="KW-1185">Reference proteome</keyword>
<protein>
    <submittedName>
        <fullName evidence="1">Uncharacterized protein</fullName>
    </submittedName>
</protein>
<proteinExistence type="predicted"/>
<accession>M0CXC7</accession>
<dbReference type="AlphaFoldDB" id="M0CXC7"/>
<comment type="caution">
    <text evidence="1">The sequence shown here is derived from an EMBL/GenBank/DDBJ whole genome shotgun (WGS) entry which is preliminary data.</text>
</comment>
<sequence>MTETDPDKLERARDGLADLHAMIEEIREEHPMRETTRRAERVLRGLDAAELVLDDWEDYEPVPDSHLTHDDVRDRLTEIVNDCNRVADDDAVRDDPDVRPYVEMAEFILFNAVESEPESPGGVYRESLRLAALALEHARDATDDYTAMEEVEEVIVAIDDIQRALFNAGDLAAG</sequence>
<gene>
    <name evidence="1" type="ORF">C475_08837</name>
</gene>
<evidence type="ECO:0000313" key="2">
    <source>
        <dbReference type="Proteomes" id="UP000011626"/>
    </source>
</evidence>
<name>M0CXC7_9EURY</name>
<reference evidence="1 2" key="1">
    <citation type="journal article" date="2014" name="PLoS Genet.">
        <title>Phylogenetically driven sequencing of extremely halophilic archaea reveals strategies for static and dynamic osmo-response.</title>
        <authorList>
            <person name="Becker E.A."/>
            <person name="Seitzer P.M."/>
            <person name="Tritt A."/>
            <person name="Larsen D."/>
            <person name="Krusor M."/>
            <person name="Yao A.I."/>
            <person name="Wu D."/>
            <person name="Madern D."/>
            <person name="Eisen J.A."/>
            <person name="Darling A.E."/>
            <person name="Facciotti M.T."/>
        </authorList>
    </citation>
    <scope>NUCLEOTIDE SEQUENCE [LARGE SCALE GENOMIC DNA]</scope>
    <source>
        <strain evidence="1 2">2-9-1</strain>
    </source>
</reference>
<evidence type="ECO:0000313" key="1">
    <source>
        <dbReference type="EMBL" id="ELZ26519.1"/>
    </source>
</evidence>
<dbReference type="Proteomes" id="UP000011626">
    <property type="component" value="Unassembled WGS sequence"/>
</dbReference>
<organism evidence="1 2">
    <name type="scientific">Halosimplex carlsbadense 2-9-1</name>
    <dbReference type="NCBI Taxonomy" id="797114"/>
    <lineage>
        <taxon>Archaea</taxon>
        <taxon>Methanobacteriati</taxon>
        <taxon>Methanobacteriota</taxon>
        <taxon>Stenosarchaea group</taxon>
        <taxon>Halobacteria</taxon>
        <taxon>Halobacteriales</taxon>
        <taxon>Haloarculaceae</taxon>
        <taxon>Halosimplex</taxon>
    </lineage>
</organism>